<dbReference type="GO" id="GO:0004359">
    <property type="term" value="F:glutaminase activity"/>
    <property type="evidence" value="ECO:0007669"/>
    <property type="project" value="UniProtKB-UniRule"/>
</dbReference>
<dbReference type="SUPFAM" id="SSF52317">
    <property type="entry name" value="Class I glutamine amidotransferase-like"/>
    <property type="match status" value="1"/>
</dbReference>
<comment type="pathway">
    <text evidence="2">Cell wall biogenesis; peptidoglycan biosynthesis.</text>
</comment>
<dbReference type="PROSITE" id="PS51274">
    <property type="entry name" value="GATASE_COBBQ"/>
    <property type="match status" value="1"/>
</dbReference>
<dbReference type="InterPro" id="IPR033949">
    <property type="entry name" value="CobQ_GATase1"/>
</dbReference>
<dbReference type="GO" id="GO:0009252">
    <property type="term" value="P:peptidoglycan biosynthetic process"/>
    <property type="evidence" value="ECO:0007669"/>
    <property type="project" value="UniProtKB-UniRule"/>
</dbReference>
<comment type="catalytic activity">
    <reaction evidence="2">
        <text>beta-D-GlcNAc-(1-&gt;4)-Mur2Ac(oyl-L-Ala-gamma-D-Glu-L-Lys-D-Ala-D-Ala)-di-trans,octa-cis-undecaprenyl diphosphate + L-glutamine + ATP + H2O = beta-D-GlcNAc-(1-&gt;4)-Mur2Ac(oyl-L-Ala-D-isoglutaminyl-L-Lys-D-Ala-D-Ala)-di-trans,octa-cis-undecaprenyl diphosphate + L-glutamate + ADP + phosphate + H(+)</text>
        <dbReference type="Rhea" id="RHEA:57928"/>
        <dbReference type="ChEBI" id="CHEBI:15377"/>
        <dbReference type="ChEBI" id="CHEBI:15378"/>
        <dbReference type="ChEBI" id="CHEBI:29985"/>
        <dbReference type="ChEBI" id="CHEBI:30616"/>
        <dbReference type="ChEBI" id="CHEBI:43474"/>
        <dbReference type="ChEBI" id="CHEBI:58359"/>
        <dbReference type="ChEBI" id="CHEBI:60033"/>
        <dbReference type="ChEBI" id="CHEBI:62233"/>
        <dbReference type="ChEBI" id="CHEBI:456216"/>
        <dbReference type="EC" id="6.3.5.13"/>
    </reaction>
</comment>
<dbReference type="Pfam" id="PF07685">
    <property type="entry name" value="GATase_3"/>
    <property type="match status" value="1"/>
</dbReference>
<accession>A0A6N2S828</accession>
<name>A0A6N2S828_9ACTO</name>
<comment type="similarity">
    <text evidence="2">Belongs to the CobB/CobQ family. GatD subfamily.</text>
</comment>
<proteinExistence type="inferred from homology"/>
<dbReference type="PANTHER" id="PTHR21343">
    <property type="entry name" value="DETHIOBIOTIN SYNTHETASE"/>
    <property type="match status" value="1"/>
</dbReference>
<keyword evidence="2" id="KW-0378">Hydrolase</keyword>
<gene>
    <name evidence="2" type="primary">gatD</name>
    <name evidence="4" type="ORF">AOLFYP35_00731</name>
</gene>
<comment type="subunit">
    <text evidence="2">Forms a heterodimer with MurT.</text>
</comment>
<dbReference type="Gene3D" id="3.40.50.880">
    <property type="match status" value="1"/>
</dbReference>
<dbReference type="HAMAP" id="MF_02213">
    <property type="entry name" value="Lipid_II_synth_GatD"/>
    <property type="match status" value="1"/>
</dbReference>
<dbReference type="EMBL" id="CACRSM010000002">
    <property type="protein sequence ID" value="VYS89372.1"/>
    <property type="molecule type" value="Genomic_DNA"/>
</dbReference>
<evidence type="ECO:0000259" key="3">
    <source>
        <dbReference type="Pfam" id="PF07685"/>
    </source>
</evidence>
<dbReference type="InterPro" id="IPR029062">
    <property type="entry name" value="Class_I_gatase-like"/>
</dbReference>
<evidence type="ECO:0000256" key="2">
    <source>
        <dbReference type="HAMAP-Rule" id="MF_02213"/>
    </source>
</evidence>
<dbReference type="EC" id="3.5.1.2" evidence="2"/>
<dbReference type="CDD" id="cd01750">
    <property type="entry name" value="GATase1_CobQ"/>
    <property type="match status" value="1"/>
</dbReference>
<keyword evidence="2" id="KW-0573">Peptidoglycan synthesis</keyword>
<dbReference type="PANTHER" id="PTHR21343:SF9">
    <property type="entry name" value="LIPID II ISOGLUTAMINYL SYNTHASE (GLUTAMINE-HYDROLYZING) SUBUNIT GATD"/>
    <property type="match status" value="1"/>
</dbReference>
<comment type="catalytic activity">
    <reaction evidence="2">
        <text>L-glutamine + H2O = L-glutamate + NH4(+)</text>
        <dbReference type="Rhea" id="RHEA:15889"/>
        <dbReference type="ChEBI" id="CHEBI:15377"/>
        <dbReference type="ChEBI" id="CHEBI:28938"/>
        <dbReference type="ChEBI" id="CHEBI:29985"/>
        <dbReference type="ChEBI" id="CHEBI:58359"/>
        <dbReference type="EC" id="3.5.1.2"/>
    </reaction>
</comment>
<dbReference type="UniPathway" id="UPA00219"/>
<feature type="active site" evidence="2">
    <location>
        <position position="211"/>
    </location>
</feature>
<dbReference type="InterPro" id="IPR043702">
    <property type="entry name" value="Lipid_II_synth_GatD"/>
</dbReference>
<feature type="active site" description="Nucleophile" evidence="2">
    <location>
        <position position="92"/>
    </location>
</feature>
<dbReference type="GO" id="GO:0009236">
    <property type="term" value="P:cobalamin biosynthetic process"/>
    <property type="evidence" value="ECO:0007669"/>
    <property type="project" value="InterPro"/>
</dbReference>
<feature type="domain" description="CobB/CobQ-like glutamine amidotransferase" evidence="3">
    <location>
        <begin position="5"/>
        <end position="218"/>
    </location>
</feature>
<dbReference type="AlphaFoldDB" id="A0A6N2S828"/>
<organism evidence="4">
    <name type="scientific">Schaalia odontolytica</name>
    <dbReference type="NCBI Taxonomy" id="1660"/>
    <lineage>
        <taxon>Bacteria</taxon>
        <taxon>Bacillati</taxon>
        <taxon>Actinomycetota</taxon>
        <taxon>Actinomycetes</taxon>
        <taxon>Actinomycetales</taxon>
        <taxon>Actinomycetaceae</taxon>
        <taxon>Schaalia</taxon>
    </lineage>
</organism>
<feature type="binding site" evidence="2">
    <location>
        <position position="126"/>
    </location>
    <ligand>
        <name>substrate</name>
    </ligand>
</feature>
<dbReference type="GO" id="GO:0071555">
    <property type="term" value="P:cell wall organization"/>
    <property type="evidence" value="ECO:0007669"/>
    <property type="project" value="UniProtKB-KW"/>
</dbReference>
<comment type="function">
    <text evidence="2">The lipid II isoglutaminyl synthase complex catalyzes the formation of alpha-D-isoglutamine in the cell wall lipid II stem peptide. The GatD subunit catalyzes the hydrolysis of glutamine to glutamate and ammonia. The resulting ammonia molecule is channeled to the active site of MurT.</text>
</comment>
<evidence type="ECO:0000313" key="4">
    <source>
        <dbReference type="EMBL" id="VYS89372.1"/>
    </source>
</evidence>
<keyword evidence="2" id="KW-0133">Cell shape</keyword>
<dbReference type="GO" id="GO:0140282">
    <property type="term" value="F:carbon-nitrogen ligase activity on lipid II"/>
    <property type="evidence" value="ECO:0007669"/>
    <property type="project" value="UniProtKB-UniRule"/>
</dbReference>
<dbReference type="GO" id="GO:0008360">
    <property type="term" value="P:regulation of cell shape"/>
    <property type="evidence" value="ECO:0007669"/>
    <property type="project" value="UniProtKB-KW"/>
</dbReference>
<sequence>MSALRIGVLLPEVLGTYADGGNALVLAERARRRGFDAQIQYVGVGDAIPDDLDIYTLGGGEDAAQELAVETFTADPGLKNAVAAGRPLLAICASLQILGHWYTDARNRKVEGLGLLDLTTRPQGKRSIGELVVQPEIDGLSEPLTGFENHGGGSQLGPDARPLGKVLFGKGNSILPPEGFDEASSSSDETALKAPRIDGAVQGSIIATYLHGPVLARNPQLADLLLERALGHKLEPLEVPGVAELRRERLAATISRPELRERLERHER</sequence>
<evidence type="ECO:0000256" key="1">
    <source>
        <dbReference type="ARBA" id="ARBA00022962"/>
    </source>
</evidence>
<protein>
    <recommendedName>
        <fullName evidence="2">Lipid II isoglutaminyl synthase (glutamine-hydrolyzing) subunit GatD</fullName>
        <ecNumber evidence="2">6.3.5.13</ecNumber>
    </recommendedName>
    <alternativeName>
        <fullName evidence="2">Lipid II isoglutaminyl synthase glutaminase subunit</fullName>
        <ecNumber evidence="2">3.5.1.2</ecNumber>
    </alternativeName>
</protein>
<reference evidence="4" key="1">
    <citation type="submission" date="2019-11" db="EMBL/GenBank/DDBJ databases">
        <authorList>
            <person name="Feng L."/>
        </authorList>
    </citation>
    <scope>NUCLEOTIDE SEQUENCE</scope>
    <source>
        <strain evidence="4">AodontolyticusLFYP35</strain>
    </source>
</reference>
<keyword evidence="2" id="KW-0436">Ligase</keyword>
<keyword evidence="1 2" id="KW-0315">Glutamine amidotransferase</keyword>
<keyword evidence="2" id="KW-0961">Cell wall biogenesis/degradation</keyword>
<dbReference type="InterPro" id="IPR011698">
    <property type="entry name" value="GATase_3"/>
</dbReference>
<dbReference type="EC" id="6.3.5.13" evidence="2"/>